<dbReference type="AlphaFoldDB" id="A0A943IRZ5"/>
<evidence type="ECO:0000313" key="8">
    <source>
        <dbReference type="Proteomes" id="UP000733372"/>
    </source>
</evidence>
<proteinExistence type="predicted"/>
<dbReference type="CDD" id="cd00009">
    <property type="entry name" value="AAA"/>
    <property type="match status" value="1"/>
</dbReference>
<dbReference type="InterPro" id="IPR027417">
    <property type="entry name" value="P-loop_NTPase"/>
</dbReference>
<dbReference type="Gene3D" id="3.40.50.2300">
    <property type="match status" value="1"/>
</dbReference>
<feature type="domain" description="Sigma-54 factor interaction" evidence="6">
    <location>
        <begin position="303"/>
        <end position="533"/>
    </location>
</feature>
<dbReference type="InterPro" id="IPR003593">
    <property type="entry name" value="AAA+_ATPase"/>
</dbReference>
<dbReference type="InterPro" id="IPR025944">
    <property type="entry name" value="Sigma_54_int_dom_CS"/>
</dbReference>
<dbReference type="SMART" id="SM00382">
    <property type="entry name" value="AAA"/>
    <property type="match status" value="1"/>
</dbReference>
<organism evidence="7 8">
    <name type="scientific">Faecalibacterium prausnitzii</name>
    <dbReference type="NCBI Taxonomy" id="853"/>
    <lineage>
        <taxon>Bacteria</taxon>
        <taxon>Bacillati</taxon>
        <taxon>Bacillota</taxon>
        <taxon>Clostridia</taxon>
        <taxon>Eubacteriales</taxon>
        <taxon>Oscillospiraceae</taxon>
        <taxon>Faecalibacterium</taxon>
    </lineage>
</organism>
<dbReference type="GO" id="GO:0006355">
    <property type="term" value="P:regulation of DNA-templated transcription"/>
    <property type="evidence" value="ECO:0007669"/>
    <property type="project" value="InterPro"/>
</dbReference>
<evidence type="ECO:0000259" key="6">
    <source>
        <dbReference type="PROSITE" id="PS50045"/>
    </source>
</evidence>
<dbReference type="Gene3D" id="3.40.50.300">
    <property type="entry name" value="P-loop containing nucleotide triphosphate hydrolases"/>
    <property type="match status" value="1"/>
</dbReference>
<sequence length="609" mass="68598">MTERSPKICLISPTENLARRAKPLIMRRGMDVRVEVAELEAAVALAKRLLTQNDYLFISRRGTRDLLRKSLNIQVVNIPGEASDYIPAIQQLRHERGLIAFFSFEEEISNELRTICYLLDLKMKHYCFSDSLSCQSAVQQAVADGAAWGLGGVVSERFAKLYDLPYLRVESSDTSILHALDTAQQLYVTQQENARQQEQLQIQLERYQNILDYTHDAIIAIDENGRISTTNQIAEQMLPEIGQMMNIHGTLVSTNRVPIRVGGQVKGVVATFQDIKTLQTAERNIRIKLHEKGLVAKYRFSDILGQSPAILEAKRLSENFADSQFTVMLYGESGTGKEMFAQSIHNASPRRDGPFVAINCTALNRNLLESELFGYADGSFTGARRGGKAGLFETAHGGTIFLDEIGELPLEFQAPLLRVLQEKEVRRVGDDTVIPVDIRIIGATNRDLLHLVEEGRFRRDLYYRLNVLSVLVPPLRERGDDYLEIARAIYDRVMPQRSADERSAFFRVLGRCRSYAWPGNVRELTNTVERVSLLLHRGSPEEEVFQSLKMNLWRTAGSAPAARERTTDPATDKSDVLEALRRSGGNASRAAKDLGISRSTLYRRLKQDP</sequence>
<dbReference type="InterPro" id="IPR010524">
    <property type="entry name" value="Sig_transdc_resp-reg_PrpR_N"/>
</dbReference>
<dbReference type="Pfam" id="PF00158">
    <property type="entry name" value="Sigma54_activat"/>
    <property type="match status" value="1"/>
</dbReference>
<dbReference type="PANTHER" id="PTHR32071:SF57">
    <property type="entry name" value="C4-DICARBOXYLATE TRANSPORT TRANSCRIPTIONAL REGULATORY PROTEIN DCTD"/>
    <property type="match status" value="1"/>
</dbReference>
<dbReference type="Pfam" id="PF25601">
    <property type="entry name" value="AAA_lid_14"/>
    <property type="match status" value="1"/>
</dbReference>
<dbReference type="Gene3D" id="3.40.50.10660">
    <property type="entry name" value="PrpR receptor domain-like"/>
    <property type="match status" value="1"/>
</dbReference>
<dbReference type="PROSITE" id="PS50045">
    <property type="entry name" value="SIGMA54_INTERACT_4"/>
    <property type="match status" value="1"/>
</dbReference>
<dbReference type="SUPFAM" id="SSF55785">
    <property type="entry name" value="PYP-like sensor domain (PAS domain)"/>
    <property type="match status" value="1"/>
</dbReference>
<dbReference type="InterPro" id="IPR009057">
    <property type="entry name" value="Homeodomain-like_sf"/>
</dbReference>
<keyword evidence="4" id="KW-0238">DNA-binding</keyword>
<dbReference type="PROSITE" id="PS00688">
    <property type="entry name" value="SIGMA54_INTERACT_3"/>
    <property type="match status" value="1"/>
</dbReference>
<dbReference type="Proteomes" id="UP000733372">
    <property type="component" value="Unassembled WGS sequence"/>
</dbReference>
<keyword evidence="3" id="KW-0805">Transcription regulation</keyword>
<dbReference type="Pfam" id="PF02954">
    <property type="entry name" value="HTH_8"/>
    <property type="match status" value="1"/>
</dbReference>
<dbReference type="SUPFAM" id="SSF159800">
    <property type="entry name" value="PrpR receptor domain-like"/>
    <property type="match status" value="1"/>
</dbReference>
<dbReference type="InterPro" id="IPR002078">
    <property type="entry name" value="Sigma_54_int"/>
</dbReference>
<dbReference type="Gene3D" id="1.10.10.60">
    <property type="entry name" value="Homeodomain-like"/>
    <property type="match status" value="1"/>
</dbReference>
<evidence type="ECO:0000256" key="1">
    <source>
        <dbReference type="ARBA" id="ARBA00022741"/>
    </source>
</evidence>
<evidence type="ECO:0000256" key="4">
    <source>
        <dbReference type="ARBA" id="ARBA00023125"/>
    </source>
</evidence>
<comment type="caution">
    <text evidence="7">The sequence shown here is derived from an EMBL/GenBank/DDBJ whole genome shotgun (WGS) entry which is preliminary data.</text>
</comment>
<dbReference type="InterPro" id="IPR035965">
    <property type="entry name" value="PAS-like_dom_sf"/>
</dbReference>
<dbReference type="SUPFAM" id="SSF52540">
    <property type="entry name" value="P-loop containing nucleoside triphosphate hydrolases"/>
    <property type="match status" value="1"/>
</dbReference>
<dbReference type="PRINTS" id="PR01590">
    <property type="entry name" value="HTHFIS"/>
</dbReference>
<dbReference type="GO" id="GO:0043565">
    <property type="term" value="F:sequence-specific DNA binding"/>
    <property type="evidence" value="ECO:0007669"/>
    <property type="project" value="InterPro"/>
</dbReference>
<evidence type="ECO:0000313" key="7">
    <source>
        <dbReference type="EMBL" id="MBS5687482.1"/>
    </source>
</evidence>
<dbReference type="PANTHER" id="PTHR32071">
    <property type="entry name" value="TRANSCRIPTIONAL REGULATORY PROTEIN"/>
    <property type="match status" value="1"/>
</dbReference>
<accession>A0A943IRZ5</accession>
<keyword evidence="1" id="KW-0547">Nucleotide-binding</keyword>
<dbReference type="InterPro" id="IPR025662">
    <property type="entry name" value="Sigma_54_int_dom_ATP-bd_1"/>
</dbReference>
<dbReference type="InterPro" id="IPR002197">
    <property type="entry name" value="HTH_Fis"/>
</dbReference>
<evidence type="ECO:0000256" key="3">
    <source>
        <dbReference type="ARBA" id="ARBA00023015"/>
    </source>
</evidence>
<dbReference type="PROSITE" id="PS00675">
    <property type="entry name" value="SIGMA54_INTERACT_1"/>
    <property type="match status" value="1"/>
</dbReference>
<dbReference type="SUPFAM" id="SSF46689">
    <property type="entry name" value="Homeodomain-like"/>
    <property type="match status" value="1"/>
</dbReference>
<dbReference type="GO" id="GO:0005524">
    <property type="term" value="F:ATP binding"/>
    <property type="evidence" value="ECO:0007669"/>
    <property type="project" value="UniProtKB-KW"/>
</dbReference>
<dbReference type="PROSITE" id="PS00676">
    <property type="entry name" value="SIGMA54_INTERACT_2"/>
    <property type="match status" value="1"/>
</dbReference>
<keyword evidence="2" id="KW-0067">ATP-binding</keyword>
<reference evidence="7" key="1">
    <citation type="submission" date="2021-02" db="EMBL/GenBank/DDBJ databases">
        <title>Infant gut strain persistence is associated with maternal origin, phylogeny, and functional potential including surface adhesion and iron acquisition.</title>
        <authorList>
            <person name="Lou Y.C."/>
        </authorList>
    </citation>
    <scope>NUCLEOTIDE SEQUENCE</scope>
    <source>
        <strain evidence="7">L3_101_367G1_dasL3_101_367G1_metabat.metabat.26</strain>
    </source>
</reference>
<gene>
    <name evidence="7" type="ORF">KHW66_05415</name>
</gene>
<name>A0A943IRZ5_9FIRM</name>
<evidence type="ECO:0000256" key="2">
    <source>
        <dbReference type="ARBA" id="ARBA00022840"/>
    </source>
</evidence>
<dbReference type="InterPro" id="IPR058031">
    <property type="entry name" value="AAA_lid_NorR"/>
</dbReference>
<dbReference type="Gene3D" id="3.30.450.20">
    <property type="entry name" value="PAS domain"/>
    <property type="match status" value="1"/>
</dbReference>
<dbReference type="InterPro" id="IPR025943">
    <property type="entry name" value="Sigma_54_int_dom_ATP-bd_2"/>
</dbReference>
<dbReference type="EMBL" id="JAGZAM010000009">
    <property type="protein sequence ID" value="MBS5687482.1"/>
    <property type="molecule type" value="Genomic_DNA"/>
</dbReference>
<dbReference type="Pfam" id="PF06506">
    <property type="entry name" value="PrpR_N"/>
    <property type="match status" value="1"/>
</dbReference>
<keyword evidence="5" id="KW-0804">Transcription</keyword>
<evidence type="ECO:0000256" key="5">
    <source>
        <dbReference type="ARBA" id="ARBA00023163"/>
    </source>
</evidence>
<dbReference type="GO" id="GO:0000156">
    <property type="term" value="F:phosphorelay response regulator activity"/>
    <property type="evidence" value="ECO:0007669"/>
    <property type="project" value="InterPro"/>
</dbReference>
<dbReference type="Gene3D" id="1.10.8.60">
    <property type="match status" value="1"/>
</dbReference>
<dbReference type="FunFam" id="3.40.50.300:FF:000006">
    <property type="entry name" value="DNA-binding transcriptional regulator NtrC"/>
    <property type="match status" value="1"/>
</dbReference>
<protein>
    <submittedName>
        <fullName evidence="7">Sigma 54-interacting transcriptional regulator</fullName>
    </submittedName>
</protein>